<feature type="compositionally biased region" description="Low complexity" evidence="1">
    <location>
        <begin position="36"/>
        <end position="53"/>
    </location>
</feature>
<dbReference type="HOGENOM" id="CLU_2189016_0_0_1"/>
<evidence type="ECO:0000313" key="2">
    <source>
        <dbReference type="EnsemblProtists" id="HpaP802809"/>
    </source>
</evidence>
<name>M4B950_HYAAE</name>
<sequence length="109" mass="11688">MEDKVERYVELDESAVRPPRYGVPAPAGAEAFTTKAASRPFASSRGGSRGPASTEVDSKSSFLIVAVAENRAREIGNDLAGLTEVEVKLLGYDCDSLNRDLCDRLNVAL</sequence>
<proteinExistence type="predicted"/>
<evidence type="ECO:0000256" key="1">
    <source>
        <dbReference type="SAM" id="MobiDB-lite"/>
    </source>
</evidence>
<dbReference type="EnsemblProtists" id="HpaT802809">
    <property type="protein sequence ID" value="HpaP802809"/>
    <property type="gene ID" value="HpaG802809"/>
</dbReference>
<protein>
    <submittedName>
        <fullName evidence="2">Uncharacterized protein</fullName>
    </submittedName>
</protein>
<keyword evidence="3" id="KW-1185">Reference proteome</keyword>
<organism evidence="2 3">
    <name type="scientific">Hyaloperonospora arabidopsidis (strain Emoy2)</name>
    <name type="common">Downy mildew agent</name>
    <name type="synonym">Peronospora arabidopsidis</name>
    <dbReference type="NCBI Taxonomy" id="559515"/>
    <lineage>
        <taxon>Eukaryota</taxon>
        <taxon>Sar</taxon>
        <taxon>Stramenopiles</taxon>
        <taxon>Oomycota</taxon>
        <taxon>Peronosporomycetes</taxon>
        <taxon>Peronosporales</taxon>
        <taxon>Peronosporaceae</taxon>
        <taxon>Hyaloperonospora</taxon>
    </lineage>
</organism>
<reference evidence="2" key="2">
    <citation type="submission" date="2015-06" db="UniProtKB">
        <authorList>
            <consortium name="EnsemblProtists"/>
        </authorList>
    </citation>
    <scope>IDENTIFICATION</scope>
    <source>
        <strain evidence="2">Emoy2</strain>
    </source>
</reference>
<reference evidence="3" key="1">
    <citation type="journal article" date="2010" name="Science">
        <title>Signatures of adaptation to obligate biotrophy in the Hyaloperonospora arabidopsidis genome.</title>
        <authorList>
            <person name="Baxter L."/>
            <person name="Tripathy S."/>
            <person name="Ishaque N."/>
            <person name="Boot N."/>
            <person name="Cabral A."/>
            <person name="Kemen E."/>
            <person name="Thines M."/>
            <person name="Ah-Fong A."/>
            <person name="Anderson R."/>
            <person name="Badejoko W."/>
            <person name="Bittner-Eddy P."/>
            <person name="Boore J.L."/>
            <person name="Chibucos M.C."/>
            <person name="Coates M."/>
            <person name="Dehal P."/>
            <person name="Delehaunty K."/>
            <person name="Dong S."/>
            <person name="Downton P."/>
            <person name="Dumas B."/>
            <person name="Fabro G."/>
            <person name="Fronick C."/>
            <person name="Fuerstenberg S.I."/>
            <person name="Fulton L."/>
            <person name="Gaulin E."/>
            <person name="Govers F."/>
            <person name="Hughes L."/>
            <person name="Humphray S."/>
            <person name="Jiang R.H."/>
            <person name="Judelson H."/>
            <person name="Kamoun S."/>
            <person name="Kyung K."/>
            <person name="Meijer H."/>
            <person name="Minx P."/>
            <person name="Morris P."/>
            <person name="Nelson J."/>
            <person name="Phuntumart V."/>
            <person name="Qutob D."/>
            <person name="Rehmany A."/>
            <person name="Rougon-Cardoso A."/>
            <person name="Ryden P."/>
            <person name="Torto-Alalibo T."/>
            <person name="Studholme D."/>
            <person name="Wang Y."/>
            <person name="Win J."/>
            <person name="Wood J."/>
            <person name="Clifton S.W."/>
            <person name="Rogers J."/>
            <person name="Van den Ackerveken G."/>
            <person name="Jones J.D."/>
            <person name="McDowell J.M."/>
            <person name="Beynon J."/>
            <person name="Tyler B.M."/>
        </authorList>
    </citation>
    <scope>NUCLEOTIDE SEQUENCE [LARGE SCALE GENOMIC DNA]</scope>
    <source>
        <strain evidence="3">Emoy2</strain>
    </source>
</reference>
<dbReference type="Proteomes" id="UP000011713">
    <property type="component" value="Unassembled WGS sequence"/>
</dbReference>
<dbReference type="AlphaFoldDB" id="M4B950"/>
<dbReference type="VEuPathDB" id="FungiDB:HpaG802809"/>
<feature type="region of interest" description="Disordered" evidence="1">
    <location>
        <begin position="34"/>
        <end position="57"/>
    </location>
</feature>
<evidence type="ECO:0000313" key="3">
    <source>
        <dbReference type="Proteomes" id="UP000011713"/>
    </source>
</evidence>
<dbReference type="EMBL" id="JH598009">
    <property type="status" value="NOT_ANNOTATED_CDS"/>
    <property type="molecule type" value="Genomic_DNA"/>
</dbReference>
<accession>M4B950</accession>
<dbReference type="InParanoid" id="M4B950"/>